<dbReference type="AlphaFoldDB" id="A0A0D0E329"/>
<evidence type="ECO:0008006" key="5">
    <source>
        <dbReference type="Google" id="ProtNLM"/>
    </source>
</evidence>
<dbReference type="InterPro" id="IPR036249">
    <property type="entry name" value="Thioredoxin-like_sf"/>
</dbReference>
<evidence type="ECO:0000256" key="2">
    <source>
        <dbReference type="SAM" id="Phobius"/>
    </source>
</evidence>
<reference evidence="3 4" key="1">
    <citation type="submission" date="2014-04" db="EMBL/GenBank/DDBJ databases">
        <authorList>
            <consortium name="DOE Joint Genome Institute"/>
            <person name="Kuo A."/>
            <person name="Kohler A."/>
            <person name="Jargeat P."/>
            <person name="Nagy L.G."/>
            <person name="Floudas D."/>
            <person name="Copeland A."/>
            <person name="Barry K.W."/>
            <person name="Cichocki N."/>
            <person name="Veneault-Fourrey C."/>
            <person name="LaButti K."/>
            <person name="Lindquist E.A."/>
            <person name="Lipzen A."/>
            <person name="Lundell T."/>
            <person name="Morin E."/>
            <person name="Murat C."/>
            <person name="Sun H."/>
            <person name="Tunlid A."/>
            <person name="Henrissat B."/>
            <person name="Grigoriev I.V."/>
            <person name="Hibbett D.S."/>
            <person name="Martin F."/>
            <person name="Nordberg H.P."/>
            <person name="Cantor M.N."/>
            <person name="Hua S.X."/>
        </authorList>
    </citation>
    <scope>NUCLEOTIDE SEQUENCE [LARGE SCALE GENOMIC DNA]</scope>
    <source>
        <strain evidence="3 4">Ve08.2h10</strain>
    </source>
</reference>
<dbReference type="PROSITE" id="PS51354">
    <property type="entry name" value="GLUTAREDOXIN_2"/>
    <property type="match status" value="1"/>
</dbReference>
<reference evidence="4" key="2">
    <citation type="submission" date="2015-01" db="EMBL/GenBank/DDBJ databases">
        <title>Evolutionary Origins and Diversification of the Mycorrhizal Mutualists.</title>
        <authorList>
            <consortium name="DOE Joint Genome Institute"/>
            <consortium name="Mycorrhizal Genomics Consortium"/>
            <person name="Kohler A."/>
            <person name="Kuo A."/>
            <person name="Nagy L.G."/>
            <person name="Floudas D."/>
            <person name="Copeland A."/>
            <person name="Barry K.W."/>
            <person name="Cichocki N."/>
            <person name="Veneault-Fourrey C."/>
            <person name="LaButti K."/>
            <person name="Lindquist E.A."/>
            <person name="Lipzen A."/>
            <person name="Lundell T."/>
            <person name="Morin E."/>
            <person name="Murat C."/>
            <person name="Riley R."/>
            <person name="Ohm R."/>
            <person name="Sun H."/>
            <person name="Tunlid A."/>
            <person name="Henrissat B."/>
            <person name="Grigoriev I.V."/>
            <person name="Hibbett D.S."/>
            <person name="Martin F."/>
        </authorList>
    </citation>
    <scope>NUCLEOTIDE SEQUENCE [LARGE SCALE GENOMIC DNA]</scope>
    <source>
        <strain evidence="4">Ve08.2h10</strain>
    </source>
</reference>
<sequence length="316" mass="35391">MHRRTPSHQLSLPPRATKDSSNTNTESSSSRSLCNGTMSSLPLPVTSLFHPFHSPRKHRLKHRTILFALFGLVAFTCYLLFISGTTLDIEKSLLTHVQDHDRVRAPSDLRQLAVNPNPVVPNSRYQKNQQHLQPVPPLRPQISLSPSEELAALSAFLAALPYNVIPTTVDPNRPLDPQLVLDFDTRSETSKEELDKVIDEVWTRYPVMLFTKLHSADSREIRYMFSNMNLNPAPLVFDVDQREDAQVLIPLLMRLTHVPSLPIVLIGGQPVGTDAQDTKSLMVEIRRLQASGELSHRVLEAGAKVQTGKKKGKKGK</sequence>
<dbReference type="HOGENOM" id="CLU_064337_0_0_1"/>
<evidence type="ECO:0000313" key="3">
    <source>
        <dbReference type="EMBL" id="KIK98486.1"/>
    </source>
</evidence>
<evidence type="ECO:0000256" key="1">
    <source>
        <dbReference type="SAM" id="MobiDB-lite"/>
    </source>
</evidence>
<feature type="transmembrane region" description="Helical" evidence="2">
    <location>
        <begin position="64"/>
        <end position="82"/>
    </location>
</feature>
<dbReference type="Proteomes" id="UP000054538">
    <property type="component" value="Unassembled WGS sequence"/>
</dbReference>
<organism evidence="3 4">
    <name type="scientific">Paxillus rubicundulus Ve08.2h10</name>
    <dbReference type="NCBI Taxonomy" id="930991"/>
    <lineage>
        <taxon>Eukaryota</taxon>
        <taxon>Fungi</taxon>
        <taxon>Dikarya</taxon>
        <taxon>Basidiomycota</taxon>
        <taxon>Agaricomycotina</taxon>
        <taxon>Agaricomycetes</taxon>
        <taxon>Agaricomycetidae</taxon>
        <taxon>Boletales</taxon>
        <taxon>Paxilineae</taxon>
        <taxon>Paxillaceae</taxon>
        <taxon>Paxillus</taxon>
    </lineage>
</organism>
<feature type="compositionally biased region" description="Low complexity" evidence="1">
    <location>
        <begin position="20"/>
        <end position="32"/>
    </location>
</feature>
<keyword evidence="2" id="KW-1133">Transmembrane helix</keyword>
<dbReference type="InParanoid" id="A0A0D0E329"/>
<proteinExistence type="predicted"/>
<gene>
    <name evidence="3" type="ORF">PAXRUDRAFT_823846</name>
</gene>
<feature type="region of interest" description="Disordered" evidence="1">
    <location>
        <begin position="1"/>
        <end position="35"/>
    </location>
</feature>
<dbReference type="SUPFAM" id="SSF52833">
    <property type="entry name" value="Thioredoxin-like"/>
    <property type="match status" value="1"/>
</dbReference>
<accession>A0A0D0E329</accession>
<dbReference type="Gene3D" id="3.40.30.10">
    <property type="entry name" value="Glutaredoxin"/>
    <property type="match status" value="1"/>
</dbReference>
<keyword evidence="2" id="KW-0472">Membrane</keyword>
<dbReference type="OrthoDB" id="423313at2759"/>
<keyword evidence="2" id="KW-0812">Transmembrane</keyword>
<dbReference type="EMBL" id="KN824891">
    <property type="protein sequence ID" value="KIK98486.1"/>
    <property type="molecule type" value="Genomic_DNA"/>
</dbReference>
<protein>
    <recommendedName>
        <fullName evidence="5">Glutaredoxin domain-containing protein</fullName>
    </recommendedName>
</protein>
<keyword evidence="4" id="KW-1185">Reference proteome</keyword>
<evidence type="ECO:0000313" key="4">
    <source>
        <dbReference type="Proteomes" id="UP000054538"/>
    </source>
</evidence>
<dbReference type="STRING" id="930991.A0A0D0E329"/>
<name>A0A0D0E329_9AGAM</name>